<feature type="transmembrane region" description="Helical" evidence="2">
    <location>
        <begin position="129"/>
        <end position="151"/>
    </location>
</feature>
<keyword evidence="2" id="KW-1133">Transmembrane helix</keyword>
<dbReference type="InterPro" id="IPR044095">
    <property type="entry name" value="ADCK2_dom"/>
</dbReference>
<dbReference type="PANTHER" id="PTHR45890">
    <property type="entry name" value="AARF DOMAIN CONTAINING KINASE 2 (PREDICTED)"/>
    <property type="match status" value="1"/>
</dbReference>
<dbReference type="InterPro" id="IPR052402">
    <property type="entry name" value="ADCK_kinase"/>
</dbReference>
<sequence length="600" mass="66895">MEAAQQALQPEQDTVAVMACLCSGHIHAQASGLGWWAETGAWVPRDWALRPSYDTRVAIINAMYACGENVQKLMPVLFTEAIRRDRFAMALTGPPQEVVVDSARRHHKPGFLAATAFQIWEFSADILRAVWLFVLFVPLAATATLSLQYGIRREEWLVYLRDVLEAAGPAFIKWGQWAATRHDLFPPDFCAILEHLHTQAPAHSLKFTRSAIKQAFGAAVEELFEEFEEVPVASGSIGQVYQAKLSAKGARNTGIDPGIVVAVKVRHPGVSQAIQRDFALMMRMARLASVFPFVRELRLEDTLAQFAAPLREQVDLALEARHLWQFNYNFRHSRNVRFPYPIYPLVAPEVLVETYEAGEGISSYVADPGRSTFKSRLAQLGSRTMLQMMLVDNLIHSDLHPGNILVALDPPPGPLLSSAAYMVDRFKPFGWKVPSSWREPAIVLLDVGMATHLSPRDQGHMLELFQAFSRLDGRAIGDCTLKFSGIKQTCPDPEAFKQDLTHYFVEIQKEREWVETNGADAMAAVLELVRRHKVNMPGHICAVVVTTLVLEGWSSKLDPRHSVLEQVEAIVSPKTSWGQRLGNAVDAVMVDSAPLCDMNL</sequence>
<comment type="similarity">
    <text evidence="1">Belongs to the protein kinase superfamily. ADCK protein kinase family.</text>
</comment>
<keyword evidence="2" id="KW-0812">Transmembrane</keyword>
<dbReference type="Pfam" id="PF03109">
    <property type="entry name" value="ABC1"/>
    <property type="match status" value="1"/>
</dbReference>
<proteinExistence type="inferred from homology"/>
<dbReference type="CDD" id="cd13971">
    <property type="entry name" value="ADCK2-like"/>
    <property type="match status" value="1"/>
</dbReference>
<organism evidence="4 5">
    <name type="scientific">Coccomyxa viridis</name>
    <dbReference type="NCBI Taxonomy" id="1274662"/>
    <lineage>
        <taxon>Eukaryota</taxon>
        <taxon>Viridiplantae</taxon>
        <taxon>Chlorophyta</taxon>
        <taxon>core chlorophytes</taxon>
        <taxon>Trebouxiophyceae</taxon>
        <taxon>Trebouxiophyceae incertae sedis</taxon>
        <taxon>Coccomyxaceae</taxon>
        <taxon>Coccomyxa</taxon>
    </lineage>
</organism>
<protein>
    <submittedName>
        <fullName evidence="4">G242 protein</fullName>
    </submittedName>
</protein>
<dbReference type="EMBL" id="CAXHTA020000001">
    <property type="protein sequence ID" value="CAL5218551.1"/>
    <property type="molecule type" value="Genomic_DNA"/>
</dbReference>
<gene>
    <name evidence="4" type="primary">g242</name>
    <name evidence="4" type="ORF">VP750_LOCUS210</name>
</gene>
<evidence type="ECO:0000259" key="3">
    <source>
        <dbReference type="Pfam" id="PF03109"/>
    </source>
</evidence>
<evidence type="ECO:0000256" key="1">
    <source>
        <dbReference type="ARBA" id="ARBA00009670"/>
    </source>
</evidence>
<feature type="domain" description="ABC1 atypical kinase-like" evidence="3">
    <location>
        <begin position="196"/>
        <end position="476"/>
    </location>
</feature>
<keyword evidence="5" id="KW-1185">Reference proteome</keyword>
<dbReference type="Proteomes" id="UP001497392">
    <property type="component" value="Unassembled WGS sequence"/>
</dbReference>
<keyword evidence="2" id="KW-0472">Membrane</keyword>
<dbReference type="InterPro" id="IPR004147">
    <property type="entry name" value="ABC1_dom"/>
</dbReference>
<reference evidence="4 5" key="1">
    <citation type="submission" date="2024-06" db="EMBL/GenBank/DDBJ databases">
        <authorList>
            <person name="Kraege A."/>
            <person name="Thomma B."/>
        </authorList>
    </citation>
    <scope>NUCLEOTIDE SEQUENCE [LARGE SCALE GENOMIC DNA]</scope>
</reference>
<evidence type="ECO:0000313" key="5">
    <source>
        <dbReference type="Proteomes" id="UP001497392"/>
    </source>
</evidence>
<name>A0ABP1FFG5_9CHLO</name>
<dbReference type="SUPFAM" id="SSF56112">
    <property type="entry name" value="Protein kinase-like (PK-like)"/>
    <property type="match status" value="1"/>
</dbReference>
<evidence type="ECO:0000256" key="2">
    <source>
        <dbReference type="SAM" id="Phobius"/>
    </source>
</evidence>
<evidence type="ECO:0000313" key="4">
    <source>
        <dbReference type="EMBL" id="CAL5218551.1"/>
    </source>
</evidence>
<comment type="caution">
    <text evidence="4">The sequence shown here is derived from an EMBL/GenBank/DDBJ whole genome shotgun (WGS) entry which is preliminary data.</text>
</comment>
<dbReference type="InterPro" id="IPR011009">
    <property type="entry name" value="Kinase-like_dom_sf"/>
</dbReference>
<accession>A0ABP1FFG5</accession>
<dbReference type="PANTHER" id="PTHR45890:SF1">
    <property type="entry name" value="AARF DOMAIN CONTAINING KINASE 2"/>
    <property type="match status" value="1"/>
</dbReference>